<protein>
    <submittedName>
        <fullName evidence="2">Uncharacterized protein</fullName>
    </submittedName>
</protein>
<gene>
    <name evidence="2" type="ORF">M408DRAFT_197642</name>
</gene>
<proteinExistence type="predicted"/>
<evidence type="ECO:0000313" key="2">
    <source>
        <dbReference type="EMBL" id="KIM19612.1"/>
    </source>
</evidence>
<accession>A0A0C2WPR8</accession>
<reference evidence="2 3" key="1">
    <citation type="submission" date="2014-04" db="EMBL/GenBank/DDBJ databases">
        <authorList>
            <consortium name="DOE Joint Genome Institute"/>
            <person name="Kuo A."/>
            <person name="Zuccaro A."/>
            <person name="Kohler A."/>
            <person name="Nagy L.G."/>
            <person name="Floudas D."/>
            <person name="Copeland A."/>
            <person name="Barry K.W."/>
            <person name="Cichocki N."/>
            <person name="Veneault-Fourrey C."/>
            <person name="LaButti K."/>
            <person name="Lindquist E.A."/>
            <person name="Lipzen A."/>
            <person name="Lundell T."/>
            <person name="Morin E."/>
            <person name="Murat C."/>
            <person name="Sun H."/>
            <person name="Tunlid A."/>
            <person name="Henrissat B."/>
            <person name="Grigoriev I.V."/>
            <person name="Hibbett D.S."/>
            <person name="Martin F."/>
            <person name="Nordberg H.P."/>
            <person name="Cantor M.N."/>
            <person name="Hua S.X."/>
        </authorList>
    </citation>
    <scope>NUCLEOTIDE SEQUENCE [LARGE SCALE GENOMIC DNA]</scope>
    <source>
        <strain evidence="2 3">MAFF 305830</strain>
    </source>
</reference>
<name>A0A0C2WPR8_SERVB</name>
<feature type="transmembrane region" description="Helical" evidence="1">
    <location>
        <begin position="12"/>
        <end position="34"/>
    </location>
</feature>
<sequence>MDVWRTIPWDARYVFIMVNSVPLSDIIPLIFRPVSFSTRSWYSLNVASTSFLCVIAYTIPHRVKSSTMRNRYFLPSMEVVSTGPARSIWRSSRASVALP</sequence>
<dbReference type="EMBL" id="KN824602">
    <property type="protein sequence ID" value="KIM19612.1"/>
    <property type="molecule type" value="Genomic_DNA"/>
</dbReference>
<organism evidence="2 3">
    <name type="scientific">Serendipita vermifera MAFF 305830</name>
    <dbReference type="NCBI Taxonomy" id="933852"/>
    <lineage>
        <taxon>Eukaryota</taxon>
        <taxon>Fungi</taxon>
        <taxon>Dikarya</taxon>
        <taxon>Basidiomycota</taxon>
        <taxon>Agaricomycotina</taxon>
        <taxon>Agaricomycetes</taxon>
        <taxon>Sebacinales</taxon>
        <taxon>Serendipitaceae</taxon>
        <taxon>Serendipita</taxon>
    </lineage>
</organism>
<dbReference type="AlphaFoldDB" id="A0A0C2WPR8"/>
<keyword evidence="1" id="KW-0812">Transmembrane</keyword>
<feature type="transmembrane region" description="Helical" evidence="1">
    <location>
        <begin position="40"/>
        <end position="59"/>
    </location>
</feature>
<reference evidence="3" key="2">
    <citation type="submission" date="2015-01" db="EMBL/GenBank/DDBJ databases">
        <title>Evolutionary Origins and Diversification of the Mycorrhizal Mutualists.</title>
        <authorList>
            <consortium name="DOE Joint Genome Institute"/>
            <consortium name="Mycorrhizal Genomics Consortium"/>
            <person name="Kohler A."/>
            <person name="Kuo A."/>
            <person name="Nagy L.G."/>
            <person name="Floudas D."/>
            <person name="Copeland A."/>
            <person name="Barry K.W."/>
            <person name="Cichocki N."/>
            <person name="Veneault-Fourrey C."/>
            <person name="LaButti K."/>
            <person name="Lindquist E.A."/>
            <person name="Lipzen A."/>
            <person name="Lundell T."/>
            <person name="Morin E."/>
            <person name="Murat C."/>
            <person name="Riley R."/>
            <person name="Ohm R."/>
            <person name="Sun H."/>
            <person name="Tunlid A."/>
            <person name="Henrissat B."/>
            <person name="Grigoriev I.V."/>
            <person name="Hibbett D.S."/>
            <person name="Martin F."/>
        </authorList>
    </citation>
    <scope>NUCLEOTIDE SEQUENCE [LARGE SCALE GENOMIC DNA]</scope>
    <source>
        <strain evidence="3">MAFF 305830</strain>
    </source>
</reference>
<evidence type="ECO:0000313" key="3">
    <source>
        <dbReference type="Proteomes" id="UP000054097"/>
    </source>
</evidence>
<evidence type="ECO:0000256" key="1">
    <source>
        <dbReference type="SAM" id="Phobius"/>
    </source>
</evidence>
<dbReference type="HOGENOM" id="CLU_2321808_0_0_1"/>
<dbReference type="Proteomes" id="UP000054097">
    <property type="component" value="Unassembled WGS sequence"/>
</dbReference>
<keyword evidence="1" id="KW-1133">Transmembrane helix</keyword>
<keyword evidence="1" id="KW-0472">Membrane</keyword>
<keyword evidence="3" id="KW-1185">Reference proteome</keyword>